<proteinExistence type="predicted"/>
<dbReference type="PANTHER" id="PTHR24373">
    <property type="entry name" value="SLIT RELATED LEUCINE-RICH REPEAT NEURONAL PROTEIN"/>
    <property type="match status" value="1"/>
</dbReference>
<evidence type="ECO:0000256" key="1">
    <source>
        <dbReference type="ARBA" id="ARBA00022729"/>
    </source>
</evidence>
<dbReference type="EMBL" id="OU895880">
    <property type="protein sequence ID" value="CAG9810030.1"/>
    <property type="molecule type" value="Genomic_DNA"/>
</dbReference>
<feature type="coiled-coil region" evidence="2">
    <location>
        <begin position="213"/>
        <end position="240"/>
    </location>
</feature>
<organism evidence="5 6">
    <name type="scientific">Chironomus riparius</name>
    <dbReference type="NCBI Taxonomy" id="315576"/>
    <lineage>
        <taxon>Eukaryota</taxon>
        <taxon>Metazoa</taxon>
        <taxon>Ecdysozoa</taxon>
        <taxon>Arthropoda</taxon>
        <taxon>Hexapoda</taxon>
        <taxon>Insecta</taxon>
        <taxon>Pterygota</taxon>
        <taxon>Neoptera</taxon>
        <taxon>Endopterygota</taxon>
        <taxon>Diptera</taxon>
        <taxon>Nematocera</taxon>
        <taxon>Chironomoidea</taxon>
        <taxon>Chironomidae</taxon>
        <taxon>Chironominae</taxon>
        <taxon>Chironomus</taxon>
    </lineage>
</organism>
<dbReference type="InterPro" id="IPR032675">
    <property type="entry name" value="LRR_dom_sf"/>
</dbReference>
<evidence type="ECO:0000313" key="6">
    <source>
        <dbReference type="Proteomes" id="UP001153620"/>
    </source>
</evidence>
<dbReference type="InterPro" id="IPR001611">
    <property type="entry name" value="Leu-rich_rpt"/>
</dbReference>
<keyword evidence="3" id="KW-0812">Transmembrane</keyword>
<keyword evidence="2" id="KW-0175">Coiled coil</keyword>
<name>A0A9N9WXL1_9DIPT</name>
<dbReference type="InterPro" id="IPR050328">
    <property type="entry name" value="Dev_Immune_Receptor"/>
</dbReference>
<keyword evidence="3" id="KW-1133">Transmembrane helix</keyword>
<feature type="transmembrane region" description="Helical" evidence="3">
    <location>
        <begin position="252"/>
        <end position="275"/>
    </location>
</feature>
<reference evidence="5" key="2">
    <citation type="submission" date="2022-10" db="EMBL/GenBank/DDBJ databases">
        <authorList>
            <consortium name="ENA_rothamsted_submissions"/>
            <consortium name="culmorum"/>
            <person name="King R."/>
        </authorList>
    </citation>
    <scope>NUCLEOTIDE SEQUENCE</scope>
</reference>
<dbReference type="AlphaFoldDB" id="A0A9N9WXL1"/>
<accession>A0A9N9WXL1</accession>
<dbReference type="PANTHER" id="PTHR24373:SF275">
    <property type="entry name" value="TIR DOMAIN-CONTAINING PROTEIN"/>
    <property type="match status" value="1"/>
</dbReference>
<feature type="signal peptide" evidence="4">
    <location>
        <begin position="1"/>
        <end position="17"/>
    </location>
</feature>
<keyword evidence="6" id="KW-1185">Reference proteome</keyword>
<dbReference type="Pfam" id="PF13855">
    <property type="entry name" value="LRR_8"/>
    <property type="match status" value="1"/>
</dbReference>
<dbReference type="Gene3D" id="3.80.10.10">
    <property type="entry name" value="Ribonuclease Inhibitor"/>
    <property type="match status" value="1"/>
</dbReference>
<dbReference type="SUPFAM" id="SSF52058">
    <property type="entry name" value="L domain-like"/>
    <property type="match status" value="1"/>
</dbReference>
<keyword evidence="1 4" id="KW-0732">Signal</keyword>
<gene>
    <name evidence="5" type="ORF">CHIRRI_LOCUS12847</name>
</gene>
<keyword evidence="3" id="KW-0472">Membrane</keyword>
<protein>
    <submittedName>
        <fullName evidence="5">Uncharacterized protein</fullName>
    </submittedName>
</protein>
<dbReference type="OrthoDB" id="676979at2759"/>
<sequence>MIKKLFLSILVLHFVVSSSLIEINCDYHDDGDWWVLKKFYYCNVKNQMNIDSPDRAYIESVTGKHLRDKIFDDVEGFEADNLTIHYFPRGLENIFKNLKMIDINNGRLKEIHQSDLKPFSKLVCLELYENDIESLEKGLFDYNPKLEMVWLSSNKIFHVDVNLFDNLVKLTYLSLDANRCISEYAENDTKKVKEIIKYSKQNCKDMIYLKKLFPDFMANIDKMEENIENLEIDILANNAIHPDYIKSDDNNYFFLDFFLIFCCGTMVGILGILFYKKFCPDGFKVNKRVAFENRQYSNPTLV</sequence>
<evidence type="ECO:0000256" key="3">
    <source>
        <dbReference type="SAM" id="Phobius"/>
    </source>
</evidence>
<evidence type="ECO:0000313" key="5">
    <source>
        <dbReference type="EMBL" id="CAG9810030.1"/>
    </source>
</evidence>
<evidence type="ECO:0000256" key="2">
    <source>
        <dbReference type="SAM" id="Coils"/>
    </source>
</evidence>
<feature type="chain" id="PRO_5040392930" evidence="4">
    <location>
        <begin position="18"/>
        <end position="302"/>
    </location>
</feature>
<evidence type="ECO:0000256" key="4">
    <source>
        <dbReference type="SAM" id="SignalP"/>
    </source>
</evidence>
<dbReference type="Proteomes" id="UP001153620">
    <property type="component" value="Chromosome 4"/>
</dbReference>
<reference evidence="5" key="1">
    <citation type="submission" date="2022-01" db="EMBL/GenBank/DDBJ databases">
        <authorList>
            <person name="King R."/>
        </authorList>
    </citation>
    <scope>NUCLEOTIDE SEQUENCE</scope>
</reference>